<sequence length="63" mass="6767">MAENADRDVDGEKAGPRAEGPAPAFELRWGGLHVTVDRVPRWTVTAVTVVLGSAGTWLAVPRR</sequence>
<gene>
    <name evidence="3" type="ORF">GCM10023082_29150</name>
</gene>
<name>A0ABP7F1K0_9ACTN</name>
<evidence type="ECO:0000313" key="3">
    <source>
        <dbReference type="EMBL" id="GAA3729526.1"/>
    </source>
</evidence>
<reference evidence="4" key="1">
    <citation type="journal article" date="2019" name="Int. J. Syst. Evol. Microbiol.">
        <title>The Global Catalogue of Microorganisms (GCM) 10K type strain sequencing project: providing services to taxonomists for standard genome sequencing and annotation.</title>
        <authorList>
            <consortium name="The Broad Institute Genomics Platform"/>
            <consortium name="The Broad Institute Genome Sequencing Center for Infectious Disease"/>
            <person name="Wu L."/>
            <person name="Ma J."/>
        </authorList>
    </citation>
    <scope>NUCLEOTIDE SEQUENCE [LARGE SCALE GENOMIC DNA]</scope>
    <source>
        <strain evidence="4">JCM 30846</strain>
    </source>
</reference>
<feature type="region of interest" description="Disordered" evidence="1">
    <location>
        <begin position="1"/>
        <end position="23"/>
    </location>
</feature>
<keyword evidence="4" id="KW-1185">Reference proteome</keyword>
<accession>A0ABP7F1K0</accession>
<proteinExistence type="predicted"/>
<feature type="compositionally biased region" description="Basic and acidic residues" evidence="1">
    <location>
        <begin position="1"/>
        <end position="16"/>
    </location>
</feature>
<comment type="caution">
    <text evidence="3">The sequence shown here is derived from an EMBL/GenBank/DDBJ whole genome shotgun (WGS) entry which is preliminary data.</text>
</comment>
<evidence type="ECO:0000256" key="1">
    <source>
        <dbReference type="SAM" id="MobiDB-lite"/>
    </source>
</evidence>
<evidence type="ECO:0000313" key="4">
    <source>
        <dbReference type="Proteomes" id="UP001499884"/>
    </source>
</evidence>
<keyword evidence="2" id="KW-0472">Membrane</keyword>
<feature type="transmembrane region" description="Helical" evidence="2">
    <location>
        <begin position="42"/>
        <end position="60"/>
    </location>
</feature>
<protein>
    <submittedName>
        <fullName evidence="3">Uncharacterized protein</fullName>
    </submittedName>
</protein>
<keyword evidence="2" id="KW-0812">Transmembrane</keyword>
<dbReference type="RefSeq" id="WP_345646370.1">
    <property type="nucleotide sequence ID" value="NZ_BAABEP010000016.1"/>
</dbReference>
<organism evidence="3 4">
    <name type="scientific">Streptomyces tremellae</name>
    <dbReference type="NCBI Taxonomy" id="1124239"/>
    <lineage>
        <taxon>Bacteria</taxon>
        <taxon>Bacillati</taxon>
        <taxon>Actinomycetota</taxon>
        <taxon>Actinomycetes</taxon>
        <taxon>Kitasatosporales</taxon>
        <taxon>Streptomycetaceae</taxon>
        <taxon>Streptomyces</taxon>
    </lineage>
</organism>
<dbReference type="EMBL" id="BAABEP010000016">
    <property type="protein sequence ID" value="GAA3729526.1"/>
    <property type="molecule type" value="Genomic_DNA"/>
</dbReference>
<dbReference type="Proteomes" id="UP001499884">
    <property type="component" value="Unassembled WGS sequence"/>
</dbReference>
<keyword evidence="2" id="KW-1133">Transmembrane helix</keyword>
<evidence type="ECO:0000256" key="2">
    <source>
        <dbReference type="SAM" id="Phobius"/>
    </source>
</evidence>